<accession>A0A5C3EVJ9</accession>
<evidence type="ECO:0000256" key="14">
    <source>
        <dbReference type="ARBA" id="ARBA00023015"/>
    </source>
</evidence>
<evidence type="ECO:0000256" key="16">
    <source>
        <dbReference type="ARBA" id="ARBA00023242"/>
    </source>
</evidence>
<keyword evidence="8 19" id="KW-0863">Zinc-finger</keyword>
<dbReference type="AlphaFoldDB" id="A0A5C3EVJ9"/>
<evidence type="ECO:0000256" key="9">
    <source>
        <dbReference type="ARBA" id="ARBA00022833"/>
    </source>
</evidence>
<keyword evidence="11" id="KW-0223">Dioxygenase</keyword>
<evidence type="ECO:0000256" key="17">
    <source>
        <dbReference type="ARBA" id="ARBA00031083"/>
    </source>
</evidence>
<evidence type="ECO:0000313" key="24">
    <source>
        <dbReference type="Proteomes" id="UP000323386"/>
    </source>
</evidence>
<name>A0A5C3EVJ9_9BASI</name>
<evidence type="ECO:0000256" key="7">
    <source>
        <dbReference type="ARBA" id="ARBA00022723"/>
    </source>
</evidence>
<comment type="catalytic activity">
    <reaction evidence="18">
        <text>N(6),N(6)-dimethyl-L-lysyl(36)-[histone H3] + 2 2-oxoglutarate + 2 O2 = L-lysyl(36)-[histone H3] + 2 formaldehyde + 2 succinate + 2 CO2</text>
        <dbReference type="Rhea" id="RHEA:42032"/>
        <dbReference type="Rhea" id="RHEA-COMP:9785"/>
        <dbReference type="Rhea" id="RHEA-COMP:9787"/>
        <dbReference type="ChEBI" id="CHEBI:15379"/>
        <dbReference type="ChEBI" id="CHEBI:16526"/>
        <dbReference type="ChEBI" id="CHEBI:16810"/>
        <dbReference type="ChEBI" id="CHEBI:16842"/>
        <dbReference type="ChEBI" id="CHEBI:29969"/>
        <dbReference type="ChEBI" id="CHEBI:30031"/>
        <dbReference type="ChEBI" id="CHEBI:61976"/>
        <dbReference type="EC" id="1.14.11.27"/>
    </reaction>
</comment>
<dbReference type="GO" id="GO:0008270">
    <property type="term" value="F:zinc ion binding"/>
    <property type="evidence" value="ECO:0007669"/>
    <property type="project" value="UniProtKB-KW"/>
</dbReference>
<evidence type="ECO:0000256" key="4">
    <source>
        <dbReference type="ARBA" id="ARBA00008037"/>
    </source>
</evidence>
<feature type="compositionally biased region" description="Polar residues" evidence="20">
    <location>
        <begin position="268"/>
        <end position="284"/>
    </location>
</feature>
<keyword evidence="13" id="KW-0408">Iron</keyword>
<dbReference type="GO" id="GO:0008168">
    <property type="term" value="F:methyltransferase activity"/>
    <property type="evidence" value="ECO:0007669"/>
    <property type="project" value="UniProtKB-KW"/>
</dbReference>
<evidence type="ECO:0000256" key="13">
    <source>
        <dbReference type="ARBA" id="ARBA00023004"/>
    </source>
</evidence>
<evidence type="ECO:0000256" key="6">
    <source>
        <dbReference type="ARBA" id="ARBA00015153"/>
    </source>
</evidence>
<dbReference type="GO" id="GO:0140680">
    <property type="term" value="F:histone H3K36me/H3K36me2 demethylase activity"/>
    <property type="evidence" value="ECO:0007669"/>
    <property type="project" value="UniProtKB-EC"/>
</dbReference>
<feature type="compositionally biased region" description="Low complexity" evidence="20">
    <location>
        <begin position="14"/>
        <end position="52"/>
    </location>
</feature>
<sequence length="742" mass="81065">MSALRSSPRKRRSSSAAAAIDAASLPPSPPGSTSSTGKASVTSSKAAVAPATKPKRTPRRQRDESVDESELDCLACPPPGAAPPTPGPGATADRETWVSCSHCKQWFHCICVRLPNPQDYAKWYCPPCIAASVAIHADASKQLRNVERPPPRKSKRARLEVDYAAIQEGMPADPIGRWRRLLDNADVMPDRFRRMKGSEWTIDWLLRDDKALSEPVLVPARHRASTVASSQPAKGRSHAHGTGGSSVKPERTAASPTTSKSSAEGRPTTPSSSSIIFEPETTSIPGMLVPPSSMTIADIAGLIGPDTPVEVIDVATQSSSKAWTLSAWADYCALPKERRKKVLNVISLEVTGTPMERLVEAPQLVRDVDWVTRDWPAAKRGPDAREHSWPKVQRYVLMGVEGGYSDWHVDFAGSSVYYHVVYGQKTFLFAPPTPHNLAAYRTWCSSTRQDFDWLGDHVQGLRRVDIMPGETMLIPSGWLHSVYTPTDTLVVGGNFLTDWNVETQWKLVEIEEQTKVPRKFRFPHLRRLTWYVAKGWADRLGFLRVGEGEAGDEAGDEDDGGEEEQGDDVNAPASSQPHASEPDDATLVEHLPPRRVLLNLQRLLTTLSDDIDLVLDPYEADEKTAKLKKQAKDAIPHDAVGSVQEAAALVRLVERRCERGLELVDRVEALRRKRKAGGARISGGGTASPGPKNTSPRGRQGRRQHKLEGNVGGDDEEARATANGVAAAVVDASTLDPLAFCW</sequence>
<dbReference type="PROSITE" id="PS51184">
    <property type="entry name" value="JMJC"/>
    <property type="match status" value="1"/>
</dbReference>
<dbReference type="PANTHER" id="PTHR23123">
    <property type="entry name" value="PHD/F-BOX CONTAINING PROTEIN"/>
    <property type="match status" value="1"/>
</dbReference>
<keyword evidence="16" id="KW-0539">Nucleus</keyword>
<evidence type="ECO:0000256" key="5">
    <source>
        <dbReference type="ARBA" id="ARBA00013246"/>
    </source>
</evidence>
<dbReference type="EC" id="1.14.11.27" evidence="5"/>
<dbReference type="SUPFAM" id="SSF51197">
    <property type="entry name" value="Clavaminate synthase-like"/>
    <property type="match status" value="1"/>
</dbReference>
<dbReference type="SUPFAM" id="SSF57903">
    <property type="entry name" value="FYVE/PHD zinc finger"/>
    <property type="match status" value="1"/>
</dbReference>
<feature type="compositionally biased region" description="Pro residues" evidence="20">
    <location>
        <begin position="76"/>
        <end position="87"/>
    </location>
</feature>
<feature type="region of interest" description="Disordered" evidence="20">
    <location>
        <begin position="674"/>
        <end position="719"/>
    </location>
</feature>
<proteinExistence type="inferred from homology"/>
<keyword evidence="24" id="KW-1185">Reference proteome</keyword>
<keyword evidence="7" id="KW-0479">Metal-binding</keyword>
<evidence type="ECO:0000256" key="18">
    <source>
        <dbReference type="ARBA" id="ARBA00047915"/>
    </source>
</evidence>
<evidence type="ECO:0000256" key="10">
    <source>
        <dbReference type="ARBA" id="ARBA00022853"/>
    </source>
</evidence>
<dbReference type="GO" id="GO:0032259">
    <property type="term" value="P:methylation"/>
    <property type="evidence" value="ECO:0007669"/>
    <property type="project" value="UniProtKB-KW"/>
</dbReference>
<keyword evidence="14" id="KW-0805">Transcription regulation</keyword>
<dbReference type="InterPro" id="IPR041070">
    <property type="entry name" value="JHD"/>
</dbReference>
<evidence type="ECO:0000256" key="15">
    <source>
        <dbReference type="ARBA" id="ARBA00023163"/>
    </source>
</evidence>
<dbReference type="InterPro" id="IPR003347">
    <property type="entry name" value="JmjC_dom"/>
</dbReference>
<keyword evidence="10" id="KW-0156">Chromatin regulator</keyword>
<keyword evidence="15" id="KW-0804">Transcription</keyword>
<dbReference type="InterPro" id="IPR011011">
    <property type="entry name" value="Znf_FYVE_PHD"/>
</dbReference>
<dbReference type="GO" id="GO:0005634">
    <property type="term" value="C:nucleus"/>
    <property type="evidence" value="ECO:0007669"/>
    <property type="project" value="UniProtKB-SubCell"/>
</dbReference>
<keyword evidence="23" id="KW-0808">Transferase</keyword>
<evidence type="ECO:0000256" key="8">
    <source>
        <dbReference type="ARBA" id="ARBA00022771"/>
    </source>
</evidence>
<dbReference type="Proteomes" id="UP000323386">
    <property type="component" value="Unassembled WGS sequence"/>
</dbReference>
<feature type="compositionally biased region" description="Acidic residues" evidence="20">
    <location>
        <begin position="549"/>
        <end position="567"/>
    </location>
</feature>
<feature type="region of interest" description="Disordered" evidence="20">
    <location>
        <begin position="221"/>
        <end position="289"/>
    </location>
</feature>
<keyword evidence="23" id="KW-0489">Methyltransferase</keyword>
<dbReference type="Gene3D" id="2.60.120.650">
    <property type="entry name" value="Cupin"/>
    <property type="match status" value="2"/>
</dbReference>
<reference evidence="23 24" key="1">
    <citation type="submission" date="2018-03" db="EMBL/GenBank/DDBJ databases">
        <authorList>
            <person name="Guldener U."/>
        </authorList>
    </citation>
    <scope>NUCLEOTIDE SEQUENCE [LARGE SCALE GENOMIC DNA]</scope>
    <source>
        <strain evidence="23 24">DAOM196992</strain>
    </source>
</reference>
<evidence type="ECO:0000256" key="2">
    <source>
        <dbReference type="ARBA" id="ARBA00003909"/>
    </source>
</evidence>
<dbReference type="EMBL" id="OOIP01000004">
    <property type="protein sequence ID" value="SPO36268.1"/>
    <property type="molecule type" value="Genomic_DNA"/>
</dbReference>
<dbReference type="SMART" id="SM00558">
    <property type="entry name" value="JmjC"/>
    <property type="match status" value="1"/>
</dbReference>
<evidence type="ECO:0000259" key="22">
    <source>
        <dbReference type="PROSITE" id="PS51184"/>
    </source>
</evidence>
<feature type="domain" description="JmjC" evidence="22">
    <location>
        <begin position="350"/>
        <end position="512"/>
    </location>
</feature>
<dbReference type="Pfam" id="PF17811">
    <property type="entry name" value="JHD"/>
    <property type="match status" value="1"/>
</dbReference>
<evidence type="ECO:0000256" key="12">
    <source>
        <dbReference type="ARBA" id="ARBA00023002"/>
    </source>
</evidence>
<feature type="region of interest" description="Disordered" evidence="20">
    <location>
        <begin position="549"/>
        <end position="585"/>
    </location>
</feature>
<organism evidence="23 24">
    <name type="scientific">Pseudozyma flocculosa</name>
    <dbReference type="NCBI Taxonomy" id="84751"/>
    <lineage>
        <taxon>Eukaryota</taxon>
        <taxon>Fungi</taxon>
        <taxon>Dikarya</taxon>
        <taxon>Basidiomycota</taxon>
        <taxon>Ustilaginomycotina</taxon>
        <taxon>Ustilaginomycetes</taxon>
        <taxon>Ustilaginales</taxon>
        <taxon>Ustilaginaceae</taxon>
        <taxon>Pseudozyma</taxon>
    </lineage>
</organism>
<feature type="region of interest" description="Disordered" evidence="20">
    <location>
        <begin position="1"/>
        <end position="94"/>
    </location>
</feature>
<protein>
    <recommendedName>
        <fullName evidence="6">JmjC domain-containing histone demethylation protein 1</fullName>
        <ecNumber evidence="5">1.14.11.27</ecNumber>
    </recommendedName>
    <alternativeName>
        <fullName evidence="17">[Histone-H3]-lysine-36 demethylase 1</fullName>
    </alternativeName>
</protein>
<keyword evidence="12" id="KW-0560">Oxidoreductase</keyword>
<comment type="subcellular location">
    <subcellularLocation>
        <location evidence="3">Nucleus</location>
    </subcellularLocation>
</comment>
<evidence type="ECO:0000259" key="21">
    <source>
        <dbReference type="PROSITE" id="PS50016"/>
    </source>
</evidence>
<dbReference type="InterPro" id="IPR019787">
    <property type="entry name" value="Znf_PHD-finger"/>
</dbReference>
<dbReference type="InterPro" id="IPR050690">
    <property type="entry name" value="JHDM1_Histone_Demethylase"/>
</dbReference>
<evidence type="ECO:0000256" key="11">
    <source>
        <dbReference type="ARBA" id="ARBA00022964"/>
    </source>
</evidence>
<dbReference type="PROSITE" id="PS50016">
    <property type="entry name" value="ZF_PHD_2"/>
    <property type="match status" value="1"/>
</dbReference>
<dbReference type="Pfam" id="PF00628">
    <property type="entry name" value="PHD"/>
    <property type="match status" value="1"/>
</dbReference>
<evidence type="ECO:0000256" key="1">
    <source>
        <dbReference type="ARBA" id="ARBA00001954"/>
    </source>
</evidence>
<evidence type="ECO:0000256" key="19">
    <source>
        <dbReference type="PROSITE-ProRule" id="PRU00146"/>
    </source>
</evidence>
<evidence type="ECO:0000256" key="20">
    <source>
        <dbReference type="SAM" id="MobiDB-lite"/>
    </source>
</evidence>
<feature type="domain" description="PHD-type" evidence="21">
    <location>
        <begin position="70"/>
        <end position="131"/>
    </location>
</feature>
<dbReference type="PROSITE" id="PS01359">
    <property type="entry name" value="ZF_PHD_1"/>
    <property type="match status" value="1"/>
</dbReference>
<gene>
    <name evidence="23" type="ORF">PSFLO_01739</name>
</gene>
<keyword evidence="9" id="KW-0862">Zinc</keyword>
<comment type="cofactor">
    <cofactor evidence="1">
        <name>Fe(2+)</name>
        <dbReference type="ChEBI" id="CHEBI:29033"/>
    </cofactor>
</comment>
<dbReference type="InterPro" id="IPR019786">
    <property type="entry name" value="Zinc_finger_PHD-type_CS"/>
</dbReference>
<feature type="compositionally biased region" description="Low complexity" evidence="20">
    <location>
        <begin position="252"/>
        <end position="262"/>
    </location>
</feature>
<dbReference type="OrthoDB" id="5876800at2759"/>
<evidence type="ECO:0000313" key="23">
    <source>
        <dbReference type="EMBL" id="SPO36268.1"/>
    </source>
</evidence>
<dbReference type="CDD" id="cd15517">
    <property type="entry name" value="PHD_TCF19_like"/>
    <property type="match status" value="1"/>
</dbReference>
<comment type="similarity">
    <text evidence="4">Belongs to the JHDM1 histone demethylase family.</text>
</comment>
<comment type="function">
    <text evidence="2">Histone demethylase that specifically demethylates 'Lys-36' of histone H3, thereby playing a central role in histone code.</text>
</comment>
<evidence type="ECO:0000256" key="3">
    <source>
        <dbReference type="ARBA" id="ARBA00004123"/>
    </source>
</evidence>